<evidence type="ECO:0000256" key="3">
    <source>
        <dbReference type="ARBA" id="ARBA00022723"/>
    </source>
</evidence>
<evidence type="ECO:0000256" key="1">
    <source>
        <dbReference type="ARBA" id="ARBA00022448"/>
    </source>
</evidence>
<evidence type="ECO:0000256" key="6">
    <source>
        <dbReference type="PROSITE-ProRule" id="PRU00433"/>
    </source>
</evidence>
<dbReference type="Proteomes" id="UP000605848">
    <property type="component" value="Unassembled WGS sequence"/>
</dbReference>
<reference evidence="9" key="1">
    <citation type="submission" date="2021-01" db="EMBL/GenBank/DDBJ databases">
        <title>Microvirga sp.</title>
        <authorList>
            <person name="Kim M.K."/>
        </authorList>
    </citation>
    <scope>NUCLEOTIDE SEQUENCE</scope>
    <source>
        <strain evidence="9">5420S-16</strain>
    </source>
</reference>
<keyword evidence="5 6" id="KW-0408">Iron</keyword>
<comment type="caution">
    <text evidence="9">The sequence shown here is derived from an EMBL/GenBank/DDBJ whole genome shotgun (WGS) entry which is preliminary data.</text>
</comment>
<keyword evidence="3 6" id="KW-0479">Metal-binding</keyword>
<feature type="signal peptide" evidence="7">
    <location>
        <begin position="1"/>
        <end position="20"/>
    </location>
</feature>
<accession>A0A936ZI03</accession>
<sequence length="139" mass="14916">MRISLLTFITLAFSPTMVQAQDVEAGEKVFAQCRACHQVGPAAKNAVGPVLNGLFGRKAGTVEGYNYSPANKNSGITWDEATFSEYIKDPKAKVPGTKMVYAGLKDEQRIKDLTAYLKQFDASGQKTASARSGITVAGH</sequence>
<dbReference type="GO" id="GO:0009055">
    <property type="term" value="F:electron transfer activity"/>
    <property type="evidence" value="ECO:0007669"/>
    <property type="project" value="InterPro"/>
</dbReference>
<dbReference type="Pfam" id="PF00034">
    <property type="entry name" value="Cytochrom_C"/>
    <property type="match status" value="1"/>
</dbReference>
<keyword evidence="10" id="KW-1185">Reference proteome</keyword>
<keyword evidence="1" id="KW-0813">Transport</keyword>
<feature type="domain" description="Cytochrome c" evidence="8">
    <location>
        <begin position="21"/>
        <end position="121"/>
    </location>
</feature>
<dbReference type="FunFam" id="1.10.760.10:FF:000001">
    <property type="entry name" value="Cytochrome c iso-1"/>
    <property type="match status" value="1"/>
</dbReference>
<name>A0A936ZI03_9HYPH</name>
<feature type="chain" id="PRO_5037703504" evidence="7">
    <location>
        <begin position="21"/>
        <end position="139"/>
    </location>
</feature>
<organism evidence="9 10">
    <name type="scientific">Microvirga aerilata</name>
    <dbReference type="NCBI Taxonomy" id="670292"/>
    <lineage>
        <taxon>Bacteria</taxon>
        <taxon>Pseudomonadati</taxon>
        <taxon>Pseudomonadota</taxon>
        <taxon>Alphaproteobacteria</taxon>
        <taxon>Hyphomicrobiales</taxon>
        <taxon>Methylobacteriaceae</taxon>
        <taxon>Microvirga</taxon>
    </lineage>
</organism>
<evidence type="ECO:0000256" key="4">
    <source>
        <dbReference type="ARBA" id="ARBA00022982"/>
    </source>
</evidence>
<dbReference type="PRINTS" id="PR00604">
    <property type="entry name" value="CYTCHRMECIAB"/>
</dbReference>
<dbReference type="SUPFAM" id="SSF46626">
    <property type="entry name" value="Cytochrome c"/>
    <property type="match status" value="1"/>
</dbReference>
<proteinExistence type="predicted"/>
<evidence type="ECO:0000256" key="7">
    <source>
        <dbReference type="SAM" id="SignalP"/>
    </source>
</evidence>
<evidence type="ECO:0000313" key="9">
    <source>
        <dbReference type="EMBL" id="MBL0407419.1"/>
    </source>
</evidence>
<dbReference type="RefSeq" id="WP_202064664.1">
    <property type="nucleotide sequence ID" value="NZ_JAEQMY010000081.1"/>
</dbReference>
<keyword evidence="7" id="KW-0732">Signal</keyword>
<dbReference type="InterPro" id="IPR009056">
    <property type="entry name" value="Cyt_c-like_dom"/>
</dbReference>
<keyword evidence="2 6" id="KW-0349">Heme</keyword>
<evidence type="ECO:0000313" key="10">
    <source>
        <dbReference type="Proteomes" id="UP000605848"/>
    </source>
</evidence>
<dbReference type="InterPro" id="IPR002327">
    <property type="entry name" value="Cyt_c_1A/1B"/>
</dbReference>
<protein>
    <submittedName>
        <fullName evidence="9">Cytochrome c family protein</fullName>
    </submittedName>
</protein>
<dbReference type="InterPro" id="IPR036909">
    <property type="entry name" value="Cyt_c-like_dom_sf"/>
</dbReference>
<dbReference type="Gene3D" id="1.10.760.10">
    <property type="entry name" value="Cytochrome c-like domain"/>
    <property type="match status" value="1"/>
</dbReference>
<gene>
    <name evidence="9" type="ORF">JKG68_26220</name>
</gene>
<dbReference type="PANTHER" id="PTHR11961">
    <property type="entry name" value="CYTOCHROME C"/>
    <property type="match status" value="1"/>
</dbReference>
<evidence type="ECO:0000256" key="2">
    <source>
        <dbReference type="ARBA" id="ARBA00022617"/>
    </source>
</evidence>
<keyword evidence="4" id="KW-0249">Electron transport</keyword>
<dbReference type="EMBL" id="JAEQMY010000081">
    <property type="protein sequence ID" value="MBL0407419.1"/>
    <property type="molecule type" value="Genomic_DNA"/>
</dbReference>
<dbReference type="GO" id="GO:0020037">
    <property type="term" value="F:heme binding"/>
    <property type="evidence" value="ECO:0007669"/>
    <property type="project" value="InterPro"/>
</dbReference>
<dbReference type="AlphaFoldDB" id="A0A936ZI03"/>
<evidence type="ECO:0000259" key="8">
    <source>
        <dbReference type="PROSITE" id="PS51007"/>
    </source>
</evidence>
<dbReference type="PROSITE" id="PS51007">
    <property type="entry name" value="CYTC"/>
    <property type="match status" value="1"/>
</dbReference>
<evidence type="ECO:0000256" key="5">
    <source>
        <dbReference type="ARBA" id="ARBA00023004"/>
    </source>
</evidence>
<dbReference type="GO" id="GO:0046872">
    <property type="term" value="F:metal ion binding"/>
    <property type="evidence" value="ECO:0007669"/>
    <property type="project" value="UniProtKB-KW"/>
</dbReference>